<feature type="domain" description="U1-type" evidence="2">
    <location>
        <begin position="196"/>
        <end position="230"/>
    </location>
</feature>
<evidence type="ECO:0000259" key="2">
    <source>
        <dbReference type="SMART" id="SM00451"/>
    </source>
</evidence>
<feature type="compositionally biased region" description="Gly residues" evidence="1">
    <location>
        <begin position="240"/>
        <end position="252"/>
    </location>
</feature>
<dbReference type="InterPro" id="IPR052644">
    <property type="entry name" value="ZMAT3"/>
</dbReference>
<evidence type="ECO:0000313" key="4">
    <source>
        <dbReference type="Proteomes" id="UP001208570"/>
    </source>
</evidence>
<dbReference type="InterPro" id="IPR013087">
    <property type="entry name" value="Znf_C2H2_type"/>
</dbReference>
<accession>A0AAD9JYY7</accession>
<feature type="region of interest" description="Disordered" evidence="1">
    <location>
        <begin position="127"/>
        <end position="148"/>
    </location>
</feature>
<feature type="compositionally biased region" description="Low complexity" evidence="1">
    <location>
        <begin position="172"/>
        <end position="188"/>
    </location>
</feature>
<keyword evidence="4" id="KW-1185">Reference proteome</keyword>
<feature type="region of interest" description="Disordered" evidence="1">
    <location>
        <begin position="214"/>
        <end position="264"/>
    </location>
</feature>
<dbReference type="PANTHER" id="PTHR46786">
    <property type="entry name" value="ZINC FINGER MATRIN-TYPE PROTEIN 3"/>
    <property type="match status" value="1"/>
</dbReference>
<dbReference type="AlphaFoldDB" id="A0AAD9JYY7"/>
<organism evidence="3 4">
    <name type="scientific">Paralvinella palmiformis</name>
    <dbReference type="NCBI Taxonomy" id="53620"/>
    <lineage>
        <taxon>Eukaryota</taxon>
        <taxon>Metazoa</taxon>
        <taxon>Spiralia</taxon>
        <taxon>Lophotrochozoa</taxon>
        <taxon>Annelida</taxon>
        <taxon>Polychaeta</taxon>
        <taxon>Sedentaria</taxon>
        <taxon>Canalipalpata</taxon>
        <taxon>Terebellida</taxon>
        <taxon>Terebelliformia</taxon>
        <taxon>Alvinellidae</taxon>
        <taxon>Paralvinella</taxon>
    </lineage>
</organism>
<dbReference type="InterPro" id="IPR036236">
    <property type="entry name" value="Znf_C2H2_sf"/>
</dbReference>
<comment type="caution">
    <text evidence="3">The sequence shown here is derived from an EMBL/GenBank/DDBJ whole genome shotgun (WGS) entry which is preliminary data.</text>
</comment>
<feature type="compositionally biased region" description="Polar residues" evidence="1">
    <location>
        <begin position="254"/>
        <end position="263"/>
    </location>
</feature>
<dbReference type="Pfam" id="PF12874">
    <property type="entry name" value="zf-met"/>
    <property type="match status" value="1"/>
</dbReference>
<dbReference type="Gene3D" id="3.30.160.60">
    <property type="entry name" value="Classic Zinc Finger"/>
    <property type="match status" value="1"/>
</dbReference>
<evidence type="ECO:0000256" key="1">
    <source>
        <dbReference type="SAM" id="MobiDB-lite"/>
    </source>
</evidence>
<dbReference type="EMBL" id="JAODUP010000105">
    <property type="protein sequence ID" value="KAK2162048.1"/>
    <property type="molecule type" value="Genomic_DNA"/>
</dbReference>
<sequence length="363" mass="38790">MFVTSARVGSSSSARSNGYTRWWKELRGMDCGLDSELPASSCRRQDLRPGNSGYQSFPAAPAPPAPCTAVAAATIPTVTPITTGYPRQPLATAALPQHPPNGTFHPTALPSVGRLHGGGHNTLPHLRPGYPQQRNNSRAPSPGFHGHKFRAGFGRSLLGFHPKGLKRKADDTLSTDSGDSGNGRSDGSTASGEVFVYPLYCRVCRVTLNAPAQAKQHYEGKSHAKKVKLTDSSNSNATGGSIGGSSAGGGSSGHVTNSQNSLDQRMKTSRVFDPTLGRPSCLMAIWSSSTWTEFGLDEPRAILTTFRATITTLFCTTGQRQRLTSDVPLQFVQKRHRGNICPKTCVVIGLPTSWTIATPWMIC</sequence>
<dbReference type="SUPFAM" id="SSF57667">
    <property type="entry name" value="beta-beta-alpha zinc fingers"/>
    <property type="match status" value="1"/>
</dbReference>
<dbReference type="Proteomes" id="UP001208570">
    <property type="component" value="Unassembled WGS sequence"/>
</dbReference>
<gene>
    <name evidence="3" type="ORF">LSH36_105g02001</name>
</gene>
<dbReference type="GO" id="GO:0008270">
    <property type="term" value="F:zinc ion binding"/>
    <property type="evidence" value="ECO:0007669"/>
    <property type="project" value="InterPro"/>
</dbReference>
<dbReference type="SMART" id="SM00451">
    <property type="entry name" value="ZnF_U1"/>
    <property type="match status" value="1"/>
</dbReference>
<reference evidence="3" key="1">
    <citation type="journal article" date="2023" name="Mol. Biol. Evol.">
        <title>Third-Generation Sequencing Reveals the Adaptive Role of the Epigenome in Three Deep-Sea Polychaetes.</title>
        <authorList>
            <person name="Perez M."/>
            <person name="Aroh O."/>
            <person name="Sun Y."/>
            <person name="Lan Y."/>
            <person name="Juniper S.K."/>
            <person name="Young C.R."/>
            <person name="Angers B."/>
            <person name="Qian P.Y."/>
        </authorList>
    </citation>
    <scope>NUCLEOTIDE SEQUENCE</scope>
    <source>
        <strain evidence="3">P08H-3</strain>
    </source>
</reference>
<evidence type="ECO:0000313" key="3">
    <source>
        <dbReference type="EMBL" id="KAK2162048.1"/>
    </source>
</evidence>
<dbReference type="GO" id="GO:0003676">
    <property type="term" value="F:nucleic acid binding"/>
    <property type="evidence" value="ECO:0007669"/>
    <property type="project" value="InterPro"/>
</dbReference>
<feature type="region of interest" description="Disordered" evidence="1">
    <location>
        <begin position="160"/>
        <end position="189"/>
    </location>
</feature>
<name>A0AAD9JYY7_9ANNE</name>
<protein>
    <recommendedName>
        <fullName evidence="2">U1-type domain-containing protein</fullName>
    </recommendedName>
</protein>
<dbReference type="InterPro" id="IPR003604">
    <property type="entry name" value="Matrin/U1-like-C_Znf_C2H2"/>
</dbReference>
<proteinExistence type="predicted"/>
<dbReference type="PANTHER" id="PTHR46786:SF1">
    <property type="entry name" value="ZINC FINGER MATRIN-TYPE PROTEIN 3"/>
    <property type="match status" value="1"/>
</dbReference>